<dbReference type="FunFam" id="3.40.50.300:FF:000175">
    <property type="entry name" value="ATP-dependent zinc metalloprotease FTSH 4"/>
    <property type="match status" value="1"/>
</dbReference>
<dbReference type="InterPro" id="IPR027417">
    <property type="entry name" value="P-loop_NTPase"/>
</dbReference>
<evidence type="ECO:0000256" key="7">
    <source>
        <dbReference type="ARBA" id="ARBA00022723"/>
    </source>
</evidence>
<evidence type="ECO:0000256" key="14">
    <source>
        <dbReference type="ARBA" id="ARBA00023128"/>
    </source>
</evidence>
<keyword evidence="12" id="KW-0809">Transit peptide</keyword>
<dbReference type="InterPro" id="IPR003960">
    <property type="entry name" value="ATPase_AAA_CS"/>
</dbReference>
<evidence type="ECO:0000256" key="15">
    <source>
        <dbReference type="RuleBase" id="RU003651"/>
    </source>
</evidence>
<dbReference type="Gramene" id="HORVU.MOREX.r2.5HG0442130.1">
    <property type="protein sequence ID" value="HORVU.MOREX.r2.5HG0442130.1"/>
    <property type="gene ID" value="HORVU.MOREX.r2.5HG0442130"/>
</dbReference>
<dbReference type="Pfam" id="PF01434">
    <property type="entry name" value="Peptidase_M41"/>
    <property type="match status" value="1"/>
</dbReference>
<dbReference type="SMR" id="M0XJ75"/>
<gene>
    <name evidence="19" type="primary">LOC123397378</name>
</gene>
<dbReference type="InterPro" id="IPR000642">
    <property type="entry name" value="Peptidase_M41"/>
</dbReference>
<dbReference type="GO" id="GO:0046872">
    <property type="term" value="F:metal ion binding"/>
    <property type="evidence" value="ECO:0007669"/>
    <property type="project" value="UniProtKB-KW"/>
</dbReference>
<keyword evidence="6" id="KW-0645">Protease</keyword>
<feature type="coiled-coil region" evidence="16">
    <location>
        <begin position="478"/>
        <end position="505"/>
    </location>
</feature>
<sequence>MNNFIKWLQQGISSAPRVEGPALGTASAPFYIIENGLFEKHLLLTCRSFIVTVFTLYGIKVLVTSIDKAAAESSGDKEFTGSKQVATDLGTKLSDVHGVDEAKADLEDIVHYLRDPKHFTRLGGKLPKGLLLVGPPGTGKTMLARAVAGEAGVPFFACSGSDFEEVYVGLGAKRVRELFRAAKKRSPCIVFIDEIDAVAGRRNALDPSWARQTMNQLLSEMDGFKQNDGVIVIAATNCPESLDQAIVRPGRLDRQIHVPTPDVEGRRKILEAYMSKVCKAEGVDVMTIARGTRGFSGADLANLVNDAALKASRDGADAVGMDHLEYAKEKILMGSERKSMVISDQSRKMTAYHEGGHTLVAILTDGADPVDKATINPRGNALGMVTQLPGEDSELELSRKQMLASLDVLMGGRVAEELIFGESGVTTGASSDLSKATQLAKDMVTRYGMSKLVGLVSYANNGDGGDGKMTALVAEEVKALLDNAYKNAKAILTEHEEELHALANALLEHGTLTRDAIVKLVLTGQEPDDRNISQQNQETPSLTVGDITNLASTEEQVDDLDNCQQDQGTSSPIGDESTKLVSTDKQADGHINSQQDQASPSLTGDETKKLVSTQQQEVGDANNGQGKTFFSLAAEALPKVALLLVLVLHECEIM</sequence>
<accession>M0XJ75</accession>
<dbReference type="Gene3D" id="1.20.58.760">
    <property type="entry name" value="Peptidase M41"/>
    <property type="match status" value="1"/>
</dbReference>
<evidence type="ECO:0000256" key="6">
    <source>
        <dbReference type="ARBA" id="ARBA00022670"/>
    </source>
</evidence>
<dbReference type="AlphaFoldDB" id="M0XJ75"/>
<comment type="similarity">
    <text evidence="15">Belongs to the AAA ATPase family.</text>
</comment>
<keyword evidence="20" id="KW-1185">Reference proteome</keyword>
<dbReference type="GO" id="GO:0009507">
    <property type="term" value="C:chloroplast"/>
    <property type="evidence" value="ECO:0000318"/>
    <property type="project" value="GO_Central"/>
</dbReference>
<reference evidence="19" key="2">
    <citation type="submission" date="2020-10" db="EMBL/GenBank/DDBJ databases">
        <authorList>
            <person name="Scholz U."/>
            <person name="Mascher M."/>
            <person name="Fiebig A."/>
        </authorList>
    </citation>
    <scope>NUCLEOTIDE SEQUENCE [LARGE SCALE GENOMIC DNA]</scope>
    <source>
        <strain evidence="19">cv. Morex</strain>
    </source>
</reference>
<dbReference type="GO" id="GO:0016887">
    <property type="term" value="F:ATP hydrolysis activity"/>
    <property type="evidence" value="ECO:0007669"/>
    <property type="project" value="InterPro"/>
</dbReference>
<dbReference type="ExpressionAtlas" id="M0XJ75">
    <property type="expression patterns" value="baseline and differential"/>
</dbReference>
<keyword evidence="11 15" id="KW-0067">ATP-binding</keyword>
<keyword evidence="9" id="KW-0378">Hydrolase</keyword>
<dbReference type="SMART" id="SM00382">
    <property type="entry name" value="AAA"/>
    <property type="match status" value="1"/>
</dbReference>
<feature type="compositionally biased region" description="Polar residues" evidence="17">
    <location>
        <begin position="591"/>
        <end position="606"/>
    </location>
</feature>
<dbReference type="SUPFAM" id="SSF52540">
    <property type="entry name" value="P-loop containing nucleoside triphosphate hydrolases"/>
    <property type="match status" value="1"/>
</dbReference>
<keyword evidence="14" id="KW-0496">Mitochondrion</keyword>
<reference evidence="19" key="3">
    <citation type="submission" date="2022-01" db="UniProtKB">
        <authorList>
            <consortium name="EnsemblPlants"/>
        </authorList>
    </citation>
    <scope>IDENTIFICATION</scope>
    <source>
        <strain evidence="19">subsp. vulgare</strain>
    </source>
</reference>
<dbReference type="InterPro" id="IPR003593">
    <property type="entry name" value="AAA+_ATPase"/>
</dbReference>
<evidence type="ECO:0000256" key="9">
    <source>
        <dbReference type="ARBA" id="ARBA00022801"/>
    </source>
</evidence>
<feature type="region of interest" description="Disordered" evidence="17">
    <location>
        <begin position="562"/>
        <end position="606"/>
    </location>
</feature>
<dbReference type="EnsemblPlants" id="HORVU.MOREX.r3.5HG0531500.1">
    <property type="protein sequence ID" value="HORVU.MOREX.r3.5HG0531500.1"/>
    <property type="gene ID" value="HORVU.MOREX.r3.5HG0531500"/>
</dbReference>
<dbReference type="CDD" id="cd19501">
    <property type="entry name" value="RecA-like_FtsH"/>
    <property type="match status" value="1"/>
</dbReference>
<dbReference type="MEROPS" id="M41.018"/>
<feature type="domain" description="AAA+ ATPase" evidence="18">
    <location>
        <begin position="126"/>
        <end position="262"/>
    </location>
</feature>
<keyword evidence="10" id="KW-0862">Zinc</keyword>
<comment type="function">
    <text evidence="2">Probable ATP-dependent zinc metallopeptidase.</text>
</comment>
<keyword evidence="7" id="KW-0479">Metal-binding</keyword>
<evidence type="ECO:0000256" key="3">
    <source>
        <dbReference type="ARBA" id="ARBA00004173"/>
    </source>
</evidence>
<evidence type="ECO:0000256" key="16">
    <source>
        <dbReference type="SAM" id="Coils"/>
    </source>
</evidence>
<dbReference type="InterPro" id="IPR003959">
    <property type="entry name" value="ATPase_AAA_core"/>
</dbReference>
<evidence type="ECO:0000256" key="10">
    <source>
        <dbReference type="ARBA" id="ARBA00022833"/>
    </source>
</evidence>
<keyword evidence="8 15" id="KW-0547">Nucleotide-binding</keyword>
<protein>
    <recommendedName>
        <fullName evidence="18">AAA+ ATPase domain-containing protein</fullName>
    </recommendedName>
</protein>
<evidence type="ECO:0000256" key="1">
    <source>
        <dbReference type="ARBA" id="ARBA00001947"/>
    </source>
</evidence>
<evidence type="ECO:0000259" key="18">
    <source>
        <dbReference type="SMART" id="SM00382"/>
    </source>
</evidence>
<dbReference type="Gene3D" id="3.40.50.300">
    <property type="entry name" value="P-loop containing nucleotide triphosphate hydrolases"/>
    <property type="match status" value="1"/>
</dbReference>
<dbReference type="InterPro" id="IPR041569">
    <property type="entry name" value="AAA_lid_3"/>
</dbReference>
<dbReference type="PANTHER" id="PTHR23076:SF134">
    <property type="entry name" value="AAA+ ATPASE DOMAIN-CONTAINING PROTEIN"/>
    <property type="match status" value="1"/>
</dbReference>
<evidence type="ECO:0000313" key="20">
    <source>
        <dbReference type="Proteomes" id="UP000011116"/>
    </source>
</evidence>
<evidence type="ECO:0000256" key="5">
    <source>
        <dbReference type="ARBA" id="ARBA00010550"/>
    </source>
</evidence>
<comment type="cofactor">
    <cofactor evidence="1">
        <name>Zn(2+)</name>
        <dbReference type="ChEBI" id="CHEBI:29105"/>
    </cofactor>
</comment>
<dbReference type="PANTHER" id="PTHR23076">
    <property type="entry name" value="METALLOPROTEASE M41 FTSH"/>
    <property type="match status" value="1"/>
</dbReference>
<evidence type="ECO:0000256" key="12">
    <source>
        <dbReference type="ARBA" id="ARBA00022946"/>
    </source>
</evidence>
<dbReference type="InterPro" id="IPR037219">
    <property type="entry name" value="Peptidase_M41-like"/>
</dbReference>
<comment type="subcellular location">
    <subcellularLocation>
        <location evidence="3">Mitochondrion</location>
    </subcellularLocation>
</comment>
<dbReference type="GO" id="GO:0006508">
    <property type="term" value="P:proteolysis"/>
    <property type="evidence" value="ECO:0000318"/>
    <property type="project" value="GO_Central"/>
</dbReference>
<comment type="similarity">
    <text evidence="5">In the N-terminal section; belongs to the AAA ATPase family.</text>
</comment>
<dbReference type="PaxDb" id="4513-MLOC_60551.2"/>
<keyword evidence="13" id="KW-0482">Metalloprotease</keyword>
<evidence type="ECO:0000256" key="11">
    <source>
        <dbReference type="ARBA" id="ARBA00022840"/>
    </source>
</evidence>
<comment type="similarity">
    <text evidence="4">In the C-terminal section; belongs to the peptidase M41 family.</text>
</comment>
<dbReference type="Gene3D" id="1.10.8.60">
    <property type="match status" value="1"/>
</dbReference>
<dbReference type="FunFam" id="1.10.8.60:FF:000001">
    <property type="entry name" value="ATP-dependent zinc metalloprotease FtsH"/>
    <property type="match status" value="1"/>
</dbReference>
<dbReference type="Pfam" id="PF17862">
    <property type="entry name" value="AAA_lid_3"/>
    <property type="match status" value="1"/>
</dbReference>
<evidence type="ECO:0000256" key="4">
    <source>
        <dbReference type="ARBA" id="ARBA00010044"/>
    </source>
</evidence>
<organism evidence="19 20">
    <name type="scientific">Hordeum vulgare subsp. vulgare</name>
    <name type="common">Domesticated barley</name>
    <dbReference type="NCBI Taxonomy" id="112509"/>
    <lineage>
        <taxon>Eukaryota</taxon>
        <taxon>Viridiplantae</taxon>
        <taxon>Streptophyta</taxon>
        <taxon>Embryophyta</taxon>
        <taxon>Tracheophyta</taxon>
        <taxon>Spermatophyta</taxon>
        <taxon>Magnoliopsida</taxon>
        <taxon>Liliopsida</taxon>
        <taxon>Poales</taxon>
        <taxon>Poaceae</taxon>
        <taxon>BOP clade</taxon>
        <taxon>Pooideae</taxon>
        <taxon>Triticodae</taxon>
        <taxon>Triticeae</taxon>
        <taxon>Hordeinae</taxon>
        <taxon>Hordeum</taxon>
    </lineage>
</organism>
<dbReference type="FunFam" id="1.20.58.760:FF:000002">
    <property type="entry name" value="ATP-dependent zinc metalloprotease FtsH"/>
    <property type="match status" value="1"/>
</dbReference>
<dbReference type="GO" id="GO:0005524">
    <property type="term" value="F:ATP binding"/>
    <property type="evidence" value="ECO:0007669"/>
    <property type="project" value="UniProtKB-KW"/>
</dbReference>
<dbReference type="GO" id="GO:0005739">
    <property type="term" value="C:mitochondrion"/>
    <property type="evidence" value="ECO:0007669"/>
    <property type="project" value="UniProtKB-SubCell"/>
</dbReference>
<reference evidence="20" key="1">
    <citation type="journal article" date="2012" name="Nature">
        <title>A physical, genetic and functional sequence assembly of the barley genome.</title>
        <authorList>
            <consortium name="The International Barley Genome Sequencing Consortium"/>
            <person name="Mayer K.F."/>
            <person name="Waugh R."/>
            <person name="Brown J.W."/>
            <person name="Schulman A."/>
            <person name="Langridge P."/>
            <person name="Platzer M."/>
            <person name="Fincher G.B."/>
            <person name="Muehlbauer G.J."/>
            <person name="Sato K."/>
            <person name="Close T.J."/>
            <person name="Wise R.P."/>
            <person name="Stein N."/>
        </authorList>
    </citation>
    <scope>NUCLEOTIDE SEQUENCE [LARGE SCALE GENOMIC DNA]</scope>
    <source>
        <strain evidence="20">cv. Morex</strain>
    </source>
</reference>
<evidence type="ECO:0000256" key="13">
    <source>
        <dbReference type="ARBA" id="ARBA00023049"/>
    </source>
</evidence>
<proteinExistence type="inferred from homology"/>
<evidence type="ECO:0000256" key="2">
    <source>
        <dbReference type="ARBA" id="ARBA00003497"/>
    </source>
</evidence>
<dbReference type="Gramene" id="HORVU.MOREX.r3.5HG0531500.1">
    <property type="protein sequence ID" value="HORVU.MOREX.r3.5HG0531500.1"/>
    <property type="gene ID" value="HORVU.MOREX.r3.5HG0531500"/>
</dbReference>
<evidence type="ECO:0000256" key="17">
    <source>
        <dbReference type="SAM" id="MobiDB-lite"/>
    </source>
</evidence>
<dbReference type="eggNOG" id="KOG0734">
    <property type="taxonomic scope" value="Eukaryota"/>
</dbReference>
<dbReference type="GO" id="GO:0004176">
    <property type="term" value="F:ATP-dependent peptidase activity"/>
    <property type="evidence" value="ECO:0000318"/>
    <property type="project" value="GO_Central"/>
</dbReference>
<dbReference type="PROSITE" id="PS00674">
    <property type="entry name" value="AAA"/>
    <property type="match status" value="1"/>
</dbReference>
<dbReference type="Proteomes" id="UP000011116">
    <property type="component" value="Chromosome 5H"/>
</dbReference>
<dbReference type="Pfam" id="PF00004">
    <property type="entry name" value="AAA"/>
    <property type="match status" value="1"/>
</dbReference>
<dbReference type="GO" id="GO:0045037">
    <property type="term" value="P:protein import into chloroplast stroma"/>
    <property type="evidence" value="ECO:0000318"/>
    <property type="project" value="GO_Central"/>
</dbReference>
<evidence type="ECO:0000313" key="19">
    <source>
        <dbReference type="EnsemblPlants" id="HORVU.MOREX.r3.5HG0531500.1"/>
    </source>
</evidence>
<dbReference type="GO" id="GO:0004222">
    <property type="term" value="F:metalloendopeptidase activity"/>
    <property type="evidence" value="ECO:0007669"/>
    <property type="project" value="InterPro"/>
</dbReference>
<feature type="compositionally biased region" description="Polar residues" evidence="17">
    <location>
        <begin position="562"/>
        <end position="572"/>
    </location>
</feature>
<name>M0XJ75_HORVV</name>
<dbReference type="SUPFAM" id="SSF140990">
    <property type="entry name" value="FtsH protease domain-like"/>
    <property type="match status" value="1"/>
</dbReference>
<evidence type="ECO:0000256" key="8">
    <source>
        <dbReference type="ARBA" id="ARBA00022741"/>
    </source>
</evidence>
<keyword evidence="16" id="KW-0175">Coiled coil</keyword>